<comment type="caution">
    <text evidence="1">The sequence shown here is derived from an EMBL/GenBank/DDBJ whole genome shotgun (WGS) entry which is preliminary data.</text>
</comment>
<protein>
    <submittedName>
        <fullName evidence="1">Uncharacterized protein</fullName>
    </submittedName>
</protein>
<dbReference type="Proteomes" id="UP000011783">
    <property type="component" value="Unassembled WGS sequence"/>
</dbReference>
<sequence>MVQELQKNLISISSSFVSTDEEGTFFQGLPIYIGQRKN</sequence>
<organism evidence="1 2">
    <name type="scientific">Leptospira borgpetersenii str. 200701203</name>
    <dbReference type="NCBI Taxonomy" id="1193007"/>
    <lineage>
        <taxon>Bacteria</taxon>
        <taxon>Pseudomonadati</taxon>
        <taxon>Spirochaetota</taxon>
        <taxon>Spirochaetia</taxon>
        <taxon>Leptospirales</taxon>
        <taxon>Leptospiraceae</taxon>
        <taxon>Leptospira</taxon>
    </lineage>
</organism>
<evidence type="ECO:0000313" key="1">
    <source>
        <dbReference type="EMBL" id="EMF98706.1"/>
    </source>
</evidence>
<proteinExistence type="predicted"/>
<evidence type="ECO:0000313" key="2">
    <source>
        <dbReference type="Proteomes" id="UP000011783"/>
    </source>
</evidence>
<reference evidence="1 2" key="1">
    <citation type="submission" date="2013-01" db="EMBL/GenBank/DDBJ databases">
        <authorList>
            <person name="Harkins D.M."/>
            <person name="Durkin A.S."/>
            <person name="Brinkac L.M."/>
            <person name="Haft D.H."/>
            <person name="Selengut J.D."/>
            <person name="Sanka R."/>
            <person name="DePew J."/>
            <person name="Purushe J."/>
            <person name="Picardeau M."/>
            <person name="Werts C."/>
            <person name="Goarant C."/>
            <person name="Vinetz J.M."/>
            <person name="Sutton G.G."/>
            <person name="Nierman W.C."/>
            <person name="Fouts D.E."/>
        </authorList>
    </citation>
    <scope>NUCLEOTIDE SEQUENCE [LARGE SCALE GENOMIC DNA]</scope>
    <source>
        <strain evidence="1 2">200701203</strain>
    </source>
</reference>
<dbReference type="EMBL" id="AKWO02000081">
    <property type="protein sequence ID" value="EMF98706.1"/>
    <property type="molecule type" value="Genomic_DNA"/>
</dbReference>
<name>M3GCR2_LEPBO</name>
<gene>
    <name evidence="1" type="ORF">LEP1GSC123_2916</name>
</gene>
<accession>M3GCR2</accession>
<dbReference type="BioCyc" id="LBOR1193007:G11KN-4002-MONOMER"/>
<dbReference type="AlphaFoldDB" id="M3GCR2"/>